<dbReference type="RefSeq" id="WP_414467653.1">
    <property type="nucleotide sequence ID" value="NZ_CP047972.1"/>
</dbReference>
<dbReference type="InterPro" id="IPR014748">
    <property type="entry name" value="Enoyl-CoA_hydra_C"/>
</dbReference>
<dbReference type="FunFam" id="1.10.12.10:FF:000001">
    <property type="entry name" value="Probable enoyl-CoA hydratase, mitochondrial"/>
    <property type="match status" value="1"/>
</dbReference>
<organism evidence="4 5">
    <name type="scientific">Kyrpidia spormannii</name>
    <dbReference type="NCBI Taxonomy" id="2055160"/>
    <lineage>
        <taxon>Bacteria</taxon>
        <taxon>Bacillati</taxon>
        <taxon>Bacillota</taxon>
        <taxon>Bacilli</taxon>
        <taxon>Bacillales</taxon>
        <taxon>Alicyclobacillaceae</taxon>
        <taxon>Kyrpidia</taxon>
    </lineage>
</organism>
<gene>
    <name evidence="4" type="primary">ldeF</name>
    <name evidence="4" type="ORF">COOX1_0720</name>
</gene>
<dbReference type="Gene3D" id="3.90.226.10">
    <property type="entry name" value="2-enoyl-CoA Hydratase, Chain A, domain 1"/>
    <property type="match status" value="1"/>
</dbReference>
<dbReference type="CDD" id="cd06558">
    <property type="entry name" value="crotonase-like"/>
    <property type="match status" value="1"/>
</dbReference>
<evidence type="ECO:0000256" key="3">
    <source>
        <dbReference type="RuleBase" id="RU003707"/>
    </source>
</evidence>
<reference evidence="4 5" key="1">
    <citation type="submission" date="2020-04" db="EMBL/GenBank/DDBJ databases">
        <authorList>
            <person name="Hogendoorn C."/>
        </authorList>
    </citation>
    <scope>NUCLEOTIDE SEQUENCE [LARGE SCALE GENOMIC DNA]</scope>
    <source>
        <strain evidence="4">COOX1</strain>
    </source>
</reference>
<dbReference type="Gene3D" id="1.10.12.10">
    <property type="entry name" value="Lyase 2-enoyl-coa Hydratase, Chain A, domain 2"/>
    <property type="match status" value="1"/>
</dbReference>
<dbReference type="PROSITE" id="PS00166">
    <property type="entry name" value="ENOYL_COA_HYDRATASE"/>
    <property type="match status" value="1"/>
</dbReference>
<dbReference type="FunFam" id="3.90.226.10:FF:000009">
    <property type="entry name" value="Carnitinyl-CoA dehydratase"/>
    <property type="match status" value="1"/>
</dbReference>
<dbReference type="EC" id="4.2.1.18" evidence="4"/>
<dbReference type="InterPro" id="IPR018376">
    <property type="entry name" value="Enoyl-CoA_hyd/isom_CS"/>
</dbReference>
<dbReference type="GO" id="GO:0006635">
    <property type="term" value="P:fatty acid beta-oxidation"/>
    <property type="evidence" value="ECO:0007669"/>
    <property type="project" value="TreeGrafter"/>
</dbReference>
<evidence type="ECO:0000256" key="2">
    <source>
        <dbReference type="ARBA" id="ARBA00023239"/>
    </source>
</evidence>
<evidence type="ECO:0000313" key="5">
    <source>
        <dbReference type="Proteomes" id="UP000502196"/>
    </source>
</evidence>
<accession>A0A6F9E3I5</accession>
<dbReference type="PANTHER" id="PTHR11941:SF54">
    <property type="entry name" value="ENOYL-COA HYDRATASE, MITOCHONDRIAL"/>
    <property type="match status" value="1"/>
</dbReference>
<evidence type="ECO:0000256" key="1">
    <source>
        <dbReference type="ARBA" id="ARBA00005254"/>
    </source>
</evidence>
<dbReference type="InterPro" id="IPR029045">
    <property type="entry name" value="ClpP/crotonase-like_dom_sf"/>
</dbReference>
<dbReference type="Pfam" id="PF00378">
    <property type="entry name" value="ECH_1"/>
    <property type="match status" value="1"/>
</dbReference>
<dbReference type="GO" id="GO:0004490">
    <property type="term" value="F:methylglutaconyl-CoA hydratase activity"/>
    <property type="evidence" value="ECO:0007669"/>
    <property type="project" value="UniProtKB-EC"/>
</dbReference>
<comment type="similarity">
    <text evidence="1 3">Belongs to the enoyl-CoA hydratase/isomerase family.</text>
</comment>
<dbReference type="InterPro" id="IPR001753">
    <property type="entry name" value="Enoyl-CoA_hydra/iso"/>
</dbReference>
<dbReference type="Proteomes" id="UP000502196">
    <property type="component" value="Chromosome"/>
</dbReference>
<evidence type="ECO:0000313" key="4">
    <source>
        <dbReference type="EMBL" id="CAB3391053.1"/>
    </source>
</evidence>
<keyword evidence="2 4" id="KW-0456">Lyase</keyword>
<name>A0A6F9E3I5_9BACL</name>
<proteinExistence type="inferred from homology"/>
<sequence length="274" mass="30210">MIGSRGETAVAEENRDNEIRDPVLVETDGPVAMVILNRPEAMNALNFETLVYLGDIVEDLRGWRDIRAVIFTGKGRAFCVGADLKERRTLDEWQVRRNVRKIRDVFTAVERLPQPTIAAIHGYAFGGGFELALACDFRFAAEETVMGLTETSLAIIPGAGGTQRLPRLIGPMRAKELIFTARRIRAPEAYDLGILTGFGSDPVAEARRLAKEIAENGPLAVAQAKFAIDRGLDASLATGLEIESSAYEVLIPTRDRVEALEAFKEKRPPRFRGE</sequence>
<protein>
    <submittedName>
        <fullName evidence="4">Methylglutaconyl-CoA hydratase (Leucine degradation)</fullName>
        <ecNumber evidence="4">4.2.1.18</ecNumber>
    </submittedName>
</protein>
<dbReference type="AlphaFoldDB" id="A0A6F9E3I5"/>
<dbReference type="PANTHER" id="PTHR11941">
    <property type="entry name" value="ENOYL-COA HYDRATASE-RELATED"/>
    <property type="match status" value="1"/>
</dbReference>
<dbReference type="EMBL" id="LR792683">
    <property type="protein sequence ID" value="CAB3391053.1"/>
    <property type="molecule type" value="Genomic_DNA"/>
</dbReference>
<dbReference type="SUPFAM" id="SSF52096">
    <property type="entry name" value="ClpP/crotonase"/>
    <property type="match status" value="1"/>
</dbReference>